<evidence type="ECO:0000313" key="2">
    <source>
        <dbReference type="EMBL" id="ACL56666.1"/>
    </source>
</evidence>
<reference evidence="2 3" key="1">
    <citation type="submission" date="2009-01" db="EMBL/GenBank/DDBJ databases">
        <title>Complete sequence of chromosome of Methylobacterium nodulans ORS 2060.</title>
        <authorList>
            <consortium name="US DOE Joint Genome Institute"/>
            <person name="Lucas S."/>
            <person name="Copeland A."/>
            <person name="Lapidus A."/>
            <person name="Glavina del Rio T."/>
            <person name="Dalin E."/>
            <person name="Tice H."/>
            <person name="Bruce D."/>
            <person name="Goodwin L."/>
            <person name="Pitluck S."/>
            <person name="Sims D."/>
            <person name="Brettin T."/>
            <person name="Detter J.C."/>
            <person name="Han C."/>
            <person name="Larimer F."/>
            <person name="Land M."/>
            <person name="Hauser L."/>
            <person name="Kyrpides N."/>
            <person name="Ivanova N."/>
            <person name="Marx C.J."/>
            <person name="Richardson P."/>
        </authorList>
    </citation>
    <scope>NUCLEOTIDE SEQUENCE [LARGE SCALE GENOMIC DNA]</scope>
    <source>
        <strain evidence="3">LMG 21967 / CNCM I-2342 / ORS 2060</strain>
    </source>
</reference>
<dbReference type="KEGG" id="mno:Mnod_1676"/>
<feature type="transmembrane region" description="Helical" evidence="1">
    <location>
        <begin position="41"/>
        <end position="64"/>
    </location>
</feature>
<dbReference type="STRING" id="460265.Mnod_1676"/>
<name>B8IQW4_METNO</name>
<dbReference type="AlphaFoldDB" id="B8IQW4"/>
<protein>
    <submittedName>
        <fullName evidence="2">Uncharacterized protein</fullName>
    </submittedName>
</protein>
<dbReference type="eggNOG" id="ENOG5031013">
    <property type="taxonomic scope" value="Bacteria"/>
</dbReference>
<proteinExistence type="predicted"/>
<accession>B8IQW4</accession>
<gene>
    <name evidence="2" type="ordered locus">Mnod_1676</name>
</gene>
<dbReference type="RefSeq" id="WP_015928359.1">
    <property type="nucleotide sequence ID" value="NC_011894.1"/>
</dbReference>
<keyword evidence="1" id="KW-1133">Transmembrane helix</keyword>
<keyword evidence="1" id="KW-0812">Transmembrane</keyword>
<dbReference type="EMBL" id="CP001349">
    <property type="protein sequence ID" value="ACL56666.1"/>
    <property type="molecule type" value="Genomic_DNA"/>
</dbReference>
<evidence type="ECO:0000256" key="1">
    <source>
        <dbReference type="SAM" id="Phobius"/>
    </source>
</evidence>
<keyword evidence="1" id="KW-0472">Membrane</keyword>
<feature type="transmembrane region" description="Helical" evidence="1">
    <location>
        <begin position="9"/>
        <end position="29"/>
    </location>
</feature>
<sequence length="68" mass="7069">MSEKTTNPLIPIGIVVLLPVIACLVLMLVDEGIERSLLWAAVRVGILLIVIGGALSFGASRLAAKSGQ</sequence>
<dbReference type="HOGENOM" id="CLU_204569_0_0_5"/>
<evidence type="ECO:0000313" key="3">
    <source>
        <dbReference type="Proteomes" id="UP000008207"/>
    </source>
</evidence>
<keyword evidence="3" id="KW-1185">Reference proteome</keyword>
<organism evidence="2 3">
    <name type="scientific">Methylobacterium nodulans (strain LMG 21967 / CNCM I-2342 / ORS 2060)</name>
    <dbReference type="NCBI Taxonomy" id="460265"/>
    <lineage>
        <taxon>Bacteria</taxon>
        <taxon>Pseudomonadati</taxon>
        <taxon>Pseudomonadota</taxon>
        <taxon>Alphaproteobacteria</taxon>
        <taxon>Hyphomicrobiales</taxon>
        <taxon>Methylobacteriaceae</taxon>
        <taxon>Methylobacterium</taxon>
    </lineage>
</organism>
<dbReference type="OrthoDB" id="7999558at2"/>
<dbReference type="Proteomes" id="UP000008207">
    <property type="component" value="Chromosome"/>
</dbReference>